<keyword evidence="2" id="KW-1185">Reference proteome</keyword>
<sequence>MADTVPQAEPLVRDGLKSRILFPSQPAYAARIESYWCNNAKLRPSCIFQPQSADEVSRAVTALAKANQPFAVRSGGHTNWAGSNNIDDGVTIDLGLLNSTVYDSTCQTAHIGPGGKWKDVYAELEKHGRTVAGGREAEVGVAGFLLGGGNNFHAARYGWACDNVIAYEVVVADGSIIIAEAGSEHAGLFRALKGGGNNFGIVTSFPMQTMASGPIWGGLALHPMEAIPAGVEALIDFTTHNAADPYSNVQFVVGHQPRFGGGVGITLASNMAGIEKPRLLQRFLELPEIMNNYKTVTLQKVLTYSSLPPNYYNIWFTLIVKNDPSIVLKAAELHNALARELQTGIPDHDFTSHVAFQPVPRLYVQQSHATNRSGNVLGLEQNTSDAILIQASASVRTAELEAWARPKIRTLIDEVRTFANTVNGSVLPWVYLNYAHSSQEVLRSYGPENTRRIREEAQKYDPEGVF</sequence>
<evidence type="ECO:0000313" key="1">
    <source>
        <dbReference type="EMBL" id="KAI6080287.1"/>
    </source>
</evidence>
<organism evidence="1 2">
    <name type="scientific">Hypoxylon rubiginosum</name>
    <dbReference type="NCBI Taxonomy" id="110542"/>
    <lineage>
        <taxon>Eukaryota</taxon>
        <taxon>Fungi</taxon>
        <taxon>Dikarya</taxon>
        <taxon>Ascomycota</taxon>
        <taxon>Pezizomycotina</taxon>
        <taxon>Sordariomycetes</taxon>
        <taxon>Xylariomycetidae</taxon>
        <taxon>Xylariales</taxon>
        <taxon>Hypoxylaceae</taxon>
        <taxon>Hypoxylon</taxon>
    </lineage>
</organism>
<name>A0ACC0CIU1_9PEZI</name>
<gene>
    <name evidence="1" type="ORF">F4821DRAFT_251811</name>
</gene>
<proteinExistence type="predicted"/>
<protein>
    <submittedName>
        <fullName evidence="1">Uncharacterized protein</fullName>
    </submittedName>
</protein>
<reference evidence="1 2" key="1">
    <citation type="journal article" date="2022" name="New Phytol.">
        <title>Ecological generalism drives hyperdiversity of secondary metabolite gene clusters in xylarialean endophytes.</title>
        <authorList>
            <person name="Franco M.E.E."/>
            <person name="Wisecaver J.H."/>
            <person name="Arnold A.E."/>
            <person name="Ju Y.M."/>
            <person name="Slot J.C."/>
            <person name="Ahrendt S."/>
            <person name="Moore L.P."/>
            <person name="Eastman K.E."/>
            <person name="Scott K."/>
            <person name="Konkel Z."/>
            <person name="Mondo S.J."/>
            <person name="Kuo A."/>
            <person name="Hayes R.D."/>
            <person name="Haridas S."/>
            <person name="Andreopoulos B."/>
            <person name="Riley R."/>
            <person name="LaButti K."/>
            <person name="Pangilinan J."/>
            <person name="Lipzen A."/>
            <person name="Amirebrahimi M."/>
            <person name="Yan J."/>
            <person name="Adam C."/>
            <person name="Keymanesh K."/>
            <person name="Ng V."/>
            <person name="Louie K."/>
            <person name="Northen T."/>
            <person name="Drula E."/>
            <person name="Henrissat B."/>
            <person name="Hsieh H.M."/>
            <person name="Youens-Clark K."/>
            <person name="Lutzoni F."/>
            <person name="Miadlikowska J."/>
            <person name="Eastwood D.C."/>
            <person name="Hamelin R.C."/>
            <person name="Grigoriev I.V."/>
            <person name="U'Ren J.M."/>
        </authorList>
    </citation>
    <scope>NUCLEOTIDE SEQUENCE [LARGE SCALE GENOMIC DNA]</scope>
    <source>
        <strain evidence="1 2">ER1909</strain>
    </source>
</reference>
<dbReference type="Proteomes" id="UP001497680">
    <property type="component" value="Unassembled WGS sequence"/>
</dbReference>
<accession>A0ACC0CIU1</accession>
<comment type="caution">
    <text evidence="1">The sequence shown here is derived from an EMBL/GenBank/DDBJ whole genome shotgun (WGS) entry which is preliminary data.</text>
</comment>
<dbReference type="EMBL" id="MU394458">
    <property type="protein sequence ID" value="KAI6080287.1"/>
    <property type="molecule type" value="Genomic_DNA"/>
</dbReference>
<evidence type="ECO:0000313" key="2">
    <source>
        <dbReference type="Proteomes" id="UP001497680"/>
    </source>
</evidence>